<comment type="caution">
    <text evidence="1">The sequence shown here is derived from an EMBL/GenBank/DDBJ whole genome shotgun (WGS) entry which is preliminary data.</text>
</comment>
<proteinExistence type="predicted"/>
<evidence type="ECO:0000313" key="1">
    <source>
        <dbReference type="EMBL" id="OLY85556.1"/>
    </source>
</evidence>
<reference evidence="1 2" key="1">
    <citation type="journal article" date="2016" name="Mol. Biol. Evol.">
        <title>Genome-Wide Survey of Gut Fungi (Harpellales) Reveals the First Horizontally Transferred Ubiquitin Gene from a Mosquito Host.</title>
        <authorList>
            <person name="Wang Y."/>
            <person name="White M.M."/>
            <person name="Kvist S."/>
            <person name="Moncalvo J.M."/>
        </authorList>
    </citation>
    <scope>NUCLEOTIDE SEQUENCE [LARGE SCALE GENOMIC DNA]</scope>
    <source>
        <strain evidence="1 2">ALG-7-W6</strain>
    </source>
</reference>
<dbReference type="EMBL" id="LSSL01000073">
    <property type="protein sequence ID" value="OLY85556.1"/>
    <property type="molecule type" value="Genomic_DNA"/>
</dbReference>
<dbReference type="STRING" id="133383.A0A1R0H8W7"/>
<evidence type="ECO:0000313" key="2">
    <source>
        <dbReference type="Proteomes" id="UP000187455"/>
    </source>
</evidence>
<protein>
    <submittedName>
        <fullName evidence="1">Uncharacterized protein</fullName>
    </submittedName>
</protein>
<gene>
    <name evidence="1" type="ORF">AYI68_g249</name>
</gene>
<organism evidence="1 2">
    <name type="scientific">Smittium mucronatum</name>
    <dbReference type="NCBI Taxonomy" id="133383"/>
    <lineage>
        <taxon>Eukaryota</taxon>
        <taxon>Fungi</taxon>
        <taxon>Fungi incertae sedis</taxon>
        <taxon>Zoopagomycota</taxon>
        <taxon>Kickxellomycotina</taxon>
        <taxon>Harpellomycetes</taxon>
        <taxon>Harpellales</taxon>
        <taxon>Legeriomycetaceae</taxon>
        <taxon>Smittium</taxon>
    </lineage>
</organism>
<dbReference type="AlphaFoldDB" id="A0A1R0H8W7"/>
<dbReference type="Proteomes" id="UP000187455">
    <property type="component" value="Unassembled WGS sequence"/>
</dbReference>
<sequence length="406" mass="45737">MTSLSYQHSAYDKTIEFVSFHYMLKNSFQGICTLSIATLGEIISFDDPEVITDMLRDSNLPNAVPLPPDESGHLSDNRDFSLIPCPSLSRVLSLKIKSDKEKQTSFIKILNPKSVSIEQATRSLPIMSVASAFLNLRICYVLYYVALNERKGLVDNLEEIKKILSGIDGSHFLFEGNMDKVPSVSLMEAIFKKDNILFDQGVSGLDLIKIKIIYDLGIMAASILESNSVNVEHGLNNSNVSKNSSHFAFYSTLKNFSNLLINFRNTDAFNGIDYIPQFIRRASVWTECYTHAWIFYKSLTRHCSGDLNSSNGFVSKELSSFLDALKTHRDTVMNLFEQVMTNIEFSTDRIISENWISLDSEVVKVVSKAIDSGTYSESVKMVKSSINKSWLGSIKNMKSEIERRPL</sequence>
<keyword evidence="2" id="KW-1185">Reference proteome</keyword>
<name>A0A1R0H8W7_9FUNG</name>
<accession>A0A1R0H8W7</accession>
<dbReference type="OrthoDB" id="5565000at2759"/>